<protein>
    <submittedName>
        <fullName evidence="3">S phase cyclin A-associated protein in the endoplasmic reticulum</fullName>
    </submittedName>
</protein>
<feature type="compositionally biased region" description="Low complexity" evidence="1">
    <location>
        <begin position="33"/>
        <end position="55"/>
    </location>
</feature>
<accession>A0AAV4XZJ6</accession>
<dbReference type="PANTHER" id="PTHR31434:SF2">
    <property type="entry name" value="S PHASE CYCLIN A-ASSOCIATED PROTEIN IN THE ENDOPLASMIC RETICULUM"/>
    <property type="match status" value="1"/>
</dbReference>
<evidence type="ECO:0000256" key="1">
    <source>
        <dbReference type="SAM" id="MobiDB-lite"/>
    </source>
</evidence>
<evidence type="ECO:0000259" key="2">
    <source>
        <dbReference type="Pfam" id="PF16501"/>
    </source>
</evidence>
<feature type="region of interest" description="Disordered" evidence="1">
    <location>
        <begin position="27"/>
        <end position="91"/>
    </location>
</feature>
<feature type="region of interest" description="Disordered" evidence="1">
    <location>
        <begin position="282"/>
        <end position="305"/>
    </location>
</feature>
<evidence type="ECO:0000313" key="3">
    <source>
        <dbReference type="EMBL" id="GIY99973.1"/>
    </source>
</evidence>
<dbReference type="Pfam" id="PF16501">
    <property type="entry name" value="SCAPER_N"/>
    <property type="match status" value="1"/>
</dbReference>
<dbReference type="InterPro" id="IPR032446">
    <property type="entry name" value="SCAPER_N"/>
</dbReference>
<evidence type="ECO:0000313" key="4">
    <source>
        <dbReference type="Proteomes" id="UP001054945"/>
    </source>
</evidence>
<sequence length="327" mass="37176">MAAVSTQETIQKVVEEGLEARNLLNFISDGTSSKKPPVSPRPQSVSPNPNSVDSNKTPDARLFLRSNKRRGALSRPKSRPFRSASAGRNPEKESSCRYWTFLFENLHRAVDEIYQTCEMDESIVESKEAIMMLENYSKDFHSLIQYININKNYEKLLLLIDQLRNSHAKRILCFDSSSEFTSSSEVKNLTQVSTISSKSCSESDTKFPCAKNEDVKNVSSNEVIKEYINHNTSEKETQVSKNISDVINEQLNSDSPKNDMENICDESHHFNDQNEELSICDDNSLKENDPPNKMPIESSIKQDSSEKLQNKATSFVMFQIRILKQKA</sequence>
<dbReference type="EMBL" id="BPLR01018479">
    <property type="protein sequence ID" value="GIY99973.1"/>
    <property type="molecule type" value="Genomic_DNA"/>
</dbReference>
<dbReference type="Proteomes" id="UP001054945">
    <property type="component" value="Unassembled WGS sequence"/>
</dbReference>
<name>A0AAV4XZJ6_CAEEX</name>
<dbReference type="AlphaFoldDB" id="A0AAV4XZJ6"/>
<keyword evidence="4" id="KW-1185">Reference proteome</keyword>
<gene>
    <name evidence="3" type="primary">SCAPER_0</name>
    <name evidence="3" type="ORF">CEXT_432061</name>
</gene>
<organism evidence="3 4">
    <name type="scientific">Caerostris extrusa</name>
    <name type="common">Bark spider</name>
    <name type="synonym">Caerostris bankana</name>
    <dbReference type="NCBI Taxonomy" id="172846"/>
    <lineage>
        <taxon>Eukaryota</taxon>
        <taxon>Metazoa</taxon>
        <taxon>Ecdysozoa</taxon>
        <taxon>Arthropoda</taxon>
        <taxon>Chelicerata</taxon>
        <taxon>Arachnida</taxon>
        <taxon>Araneae</taxon>
        <taxon>Araneomorphae</taxon>
        <taxon>Entelegynae</taxon>
        <taxon>Araneoidea</taxon>
        <taxon>Araneidae</taxon>
        <taxon>Caerostris</taxon>
    </lineage>
</organism>
<reference evidence="3 4" key="1">
    <citation type="submission" date="2021-06" db="EMBL/GenBank/DDBJ databases">
        <title>Caerostris extrusa draft genome.</title>
        <authorList>
            <person name="Kono N."/>
            <person name="Arakawa K."/>
        </authorList>
    </citation>
    <scope>NUCLEOTIDE SEQUENCE [LARGE SCALE GENOMIC DNA]</scope>
</reference>
<feature type="domain" description="S phase cyclin A-associated protein in the endoplasmic reticulum N-terminal" evidence="2">
    <location>
        <begin position="87"/>
        <end position="155"/>
    </location>
</feature>
<dbReference type="PANTHER" id="PTHR31434">
    <property type="entry name" value="S PHASE CYCLIN A-ASSOCIATED PROTEIN IN THE ENDOPLASMIC RETICULUM"/>
    <property type="match status" value="1"/>
</dbReference>
<comment type="caution">
    <text evidence="3">The sequence shown here is derived from an EMBL/GenBank/DDBJ whole genome shotgun (WGS) entry which is preliminary data.</text>
</comment>
<feature type="compositionally biased region" description="Basic residues" evidence="1">
    <location>
        <begin position="66"/>
        <end position="80"/>
    </location>
</feature>
<proteinExistence type="predicted"/>